<comment type="caution">
    <text evidence="1">The sequence shown here is derived from an EMBL/GenBank/DDBJ whole genome shotgun (WGS) entry which is preliminary data.</text>
</comment>
<gene>
    <name evidence="1" type="ORF">FYJ45_19735</name>
</gene>
<keyword evidence="1" id="KW-0547">Nucleotide-binding</keyword>
<proteinExistence type="predicted"/>
<accession>A0A6N7WLW8</accession>
<dbReference type="EMBL" id="VUMI01000038">
    <property type="protein sequence ID" value="MSS90428.1"/>
    <property type="molecule type" value="Genomic_DNA"/>
</dbReference>
<sequence length="104" mass="11394">MTLKEMMAGDVADLFFMLEDFGEEHKVEGTTIQCVPDADALQSLKTTTLGLAEATLLIYARVADLPKRKAPGSFINYDGREMLVIDWSENTGVAAIALKQNATR</sequence>
<dbReference type="GO" id="GO:0005524">
    <property type="term" value="F:ATP binding"/>
    <property type="evidence" value="ECO:0007669"/>
    <property type="project" value="UniProtKB-KW"/>
</dbReference>
<name>A0A6N7WLW8_9FIRM</name>
<dbReference type="GeneID" id="86055266"/>
<evidence type="ECO:0000313" key="2">
    <source>
        <dbReference type="Proteomes" id="UP000436047"/>
    </source>
</evidence>
<keyword evidence="1" id="KW-0067">ATP-binding</keyword>
<protein>
    <submittedName>
        <fullName evidence="1">Sugar ABC transporter ATP-binding protein</fullName>
    </submittedName>
</protein>
<reference evidence="1 2" key="1">
    <citation type="submission" date="2019-08" db="EMBL/GenBank/DDBJ databases">
        <title>In-depth cultivation of the pig gut microbiome towards novel bacterial diversity and tailored functional studies.</title>
        <authorList>
            <person name="Wylensek D."/>
            <person name="Hitch T.C.A."/>
            <person name="Clavel T."/>
        </authorList>
    </citation>
    <scope>NUCLEOTIDE SEQUENCE [LARGE SCALE GENOMIC DNA]</scope>
    <source>
        <strain evidence="1 2">WCA-389-WT-23B</strain>
    </source>
</reference>
<keyword evidence="2" id="KW-1185">Reference proteome</keyword>
<dbReference type="Proteomes" id="UP000436047">
    <property type="component" value="Unassembled WGS sequence"/>
</dbReference>
<dbReference type="RefSeq" id="WP_154466889.1">
    <property type="nucleotide sequence ID" value="NZ_VUMI01000038.1"/>
</dbReference>
<evidence type="ECO:0000313" key="1">
    <source>
        <dbReference type="EMBL" id="MSS90428.1"/>
    </source>
</evidence>
<organism evidence="1 2">
    <name type="scientific">Eisenbergiella porci</name>
    <dbReference type="NCBI Taxonomy" id="2652274"/>
    <lineage>
        <taxon>Bacteria</taxon>
        <taxon>Bacillati</taxon>
        <taxon>Bacillota</taxon>
        <taxon>Clostridia</taxon>
        <taxon>Lachnospirales</taxon>
        <taxon>Lachnospiraceae</taxon>
        <taxon>Eisenbergiella</taxon>
    </lineage>
</organism>
<dbReference type="AlphaFoldDB" id="A0A6N7WLW8"/>